<dbReference type="EMBL" id="SNUX01000002">
    <property type="protein sequence ID" value="TES49892.1"/>
    <property type="molecule type" value="Genomic_DNA"/>
</dbReference>
<reference evidence="3 4" key="1">
    <citation type="submission" date="2019-03" db="EMBL/GenBank/DDBJ databases">
        <authorList>
            <person name="Liu G."/>
        </authorList>
    </citation>
    <scope>NUCLEOTIDE SEQUENCE [LARGE SCALE GENOMIC DNA]</scope>
    <source>
        <strain evidence="3 4">DSM 19099</strain>
    </source>
</reference>
<dbReference type="InterPro" id="IPR012867">
    <property type="entry name" value="DUF1648"/>
</dbReference>
<keyword evidence="1" id="KW-0472">Membrane</keyword>
<proteinExistence type="predicted"/>
<dbReference type="RefSeq" id="WP_134259153.1">
    <property type="nucleotide sequence ID" value="NZ_LDIM01000006.1"/>
</dbReference>
<gene>
    <name evidence="3" type="ORF">E2L03_10640</name>
</gene>
<accession>A0A4Y7WN19</accession>
<feature type="transmembrane region" description="Helical" evidence="1">
    <location>
        <begin position="142"/>
        <end position="163"/>
    </location>
</feature>
<feature type="domain" description="DUF1648" evidence="2">
    <location>
        <begin position="24"/>
        <end position="71"/>
    </location>
</feature>
<name>A0A4Y7WN19_9BACI</name>
<comment type="caution">
    <text evidence="3">The sequence shown here is derived from an EMBL/GenBank/DDBJ whole genome shotgun (WGS) entry which is preliminary data.</text>
</comment>
<protein>
    <submittedName>
        <fullName evidence="3">DUF1648 domain-containing protein</fullName>
    </submittedName>
</protein>
<keyword evidence="1" id="KW-0812">Transmembrane</keyword>
<evidence type="ECO:0000313" key="4">
    <source>
        <dbReference type="Proteomes" id="UP000298210"/>
    </source>
</evidence>
<evidence type="ECO:0000256" key="1">
    <source>
        <dbReference type="SAM" id="Phobius"/>
    </source>
</evidence>
<dbReference type="Pfam" id="PF07853">
    <property type="entry name" value="DUF1648"/>
    <property type="match status" value="1"/>
</dbReference>
<evidence type="ECO:0000313" key="3">
    <source>
        <dbReference type="EMBL" id="TES49892.1"/>
    </source>
</evidence>
<feature type="transmembrane region" description="Helical" evidence="1">
    <location>
        <begin position="63"/>
        <end position="88"/>
    </location>
</feature>
<dbReference type="AlphaFoldDB" id="A0A4Y7WN19"/>
<feature type="transmembrane region" description="Helical" evidence="1">
    <location>
        <begin position="21"/>
        <end position="40"/>
    </location>
</feature>
<organism evidence="3 4">
    <name type="scientific">Shouchella lehensis</name>
    <dbReference type="NCBI Taxonomy" id="300825"/>
    <lineage>
        <taxon>Bacteria</taxon>
        <taxon>Bacillati</taxon>
        <taxon>Bacillota</taxon>
        <taxon>Bacilli</taxon>
        <taxon>Bacillales</taxon>
        <taxon>Bacillaceae</taxon>
        <taxon>Shouchella</taxon>
    </lineage>
</organism>
<keyword evidence="1" id="KW-1133">Transmembrane helix</keyword>
<sequence>MIKREVSNVRATRLEKGMTTIAALLLIVLWVLFIIIYPKLPTEVPIHSASFTSQAYTYGNKGLFFLLPVLTTGLSLMLFAVRFVPSLFNFPIKVTEENSTILIQLTRNMVAQTNVIIVMLFLCVLIDFSFVAFDQPIAGLDFLLIGLLVYLVALIFYYFVIVLKKG</sequence>
<evidence type="ECO:0000259" key="2">
    <source>
        <dbReference type="Pfam" id="PF07853"/>
    </source>
</evidence>
<dbReference type="Proteomes" id="UP000298210">
    <property type="component" value="Unassembled WGS sequence"/>
</dbReference>
<feature type="transmembrane region" description="Helical" evidence="1">
    <location>
        <begin position="109"/>
        <end position="130"/>
    </location>
</feature>